<dbReference type="Pfam" id="PF01040">
    <property type="entry name" value="UbiA"/>
    <property type="match status" value="1"/>
</dbReference>
<reference evidence="5" key="1">
    <citation type="journal article" date="2014" name="Int. J. Syst. Evol. Microbiol.">
        <title>Complete genome sequence of Corynebacterium casei LMG S-19264T (=DSM 44701T), isolated from a smear-ripened cheese.</title>
        <authorList>
            <consortium name="US DOE Joint Genome Institute (JGI-PGF)"/>
            <person name="Walter F."/>
            <person name="Albersmeier A."/>
            <person name="Kalinowski J."/>
            <person name="Ruckert C."/>
        </authorList>
    </citation>
    <scope>NUCLEOTIDE SEQUENCE</scope>
    <source>
        <strain evidence="5">CGMCC 4.7403</strain>
    </source>
</reference>
<dbReference type="RefSeq" id="WP_308437876.1">
    <property type="nucleotide sequence ID" value="NZ_BNAT01000018.1"/>
</dbReference>
<evidence type="ECO:0000256" key="1">
    <source>
        <dbReference type="ARBA" id="ARBA00004141"/>
    </source>
</evidence>
<evidence type="ECO:0008006" key="7">
    <source>
        <dbReference type="Google" id="ProtNLM"/>
    </source>
</evidence>
<dbReference type="PANTHER" id="PTHR42723:SF1">
    <property type="entry name" value="CHLOROPHYLL SYNTHASE, CHLOROPLASTIC"/>
    <property type="match status" value="1"/>
</dbReference>
<dbReference type="PANTHER" id="PTHR42723">
    <property type="entry name" value="CHLOROPHYLL SYNTHASE"/>
    <property type="match status" value="1"/>
</dbReference>
<evidence type="ECO:0000313" key="6">
    <source>
        <dbReference type="Proteomes" id="UP000603227"/>
    </source>
</evidence>
<dbReference type="EMBL" id="BNAT01000018">
    <property type="protein sequence ID" value="GHE33010.1"/>
    <property type="molecule type" value="Genomic_DNA"/>
</dbReference>
<organism evidence="5 6">
    <name type="scientific">Streptomyces capitiformicae</name>
    <dbReference type="NCBI Taxonomy" id="2014920"/>
    <lineage>
        <taxon>Bacteria</taxon>
        <taxon>Bacillati</taxon>
        <taxon>Actinomycetota</taxon>
        <taxon>Actinomycetes</taxon>
        <taxon>Kitasatosporales</taxon>
        <taxon>Streptomycetaceae</taxon>
        <taxon>Streptomyces</taxon>
    </lineage>
</organism>
<keyword evidence="3" id="KW-1133">Transmembrane helix</keyword>
<evidence type="ECO:0000256" key="2">
    <source>
        <dbReference type="ARBA" id="ARBA00022692"/>
    </source>
</evidence>
<gene>
    <name evidence="5" type="ORF">GCM10017771_49960</name>
</gene>
<protein>
    <recommendedName>
        <fullName evidence="7">4-hydroxybenzoate polyprenyltransferase</fullName>
    </recommendedName>
</protein>
<evidence type="ECO:0000313" key="5">
    <source>
        <dbReference type="EMBL" id="GHE33010.1"/>
    </source>
</evidence>
<dbReference type="Proteomes" id="UP000603227">
    <property type="component" value="Unassembled WGS sequence"/>
</dbReference>
<name>A0A919DCN3_9ACTN</name>
<keyword evidence="6" id="KW-1185">Reference proteome</keyword>
<comment type="subcellular location">
    <subcellularLocation>
        <location evidence="1">Membrane</location>
        <topology evidence="1">Multi-pass membrane protein</topology>
    </subcellularLocation>
</comment>
<dbReference type="GO" id="GO:0016765">
    <property type="term" value="F:transferase activity, transferring alkyl or aryl (other than methyl) groups"/>
    <property type="evidence" value="ECO:0007669"/>
    <property type="project" value="InterPro"/>
</dbReference>
<keyword evidence="4" id="KW-0472">Membrane</keyword>
<sequence>MTASSICLYWGGMALNDYADAVVDAVERPQRPGPSGRISRRSALAVASGLTRAGLGLAAVPGRRRGLATEVPLAGLVWAYDLALKSTPAGPAAMAGARAVDVLAGTRSLAPALPRPSWWACTPTP</sequence>
<dbReference type="InterPro" id="IPR050475">
    <property type="entry name" value="Prenyltransferase_related"/>
</dbReference>
<evidence type="ECO:0000256" key="4">
    <source>
        <dbReference type="ARBA" id="ARBA00023136"/>
    </source>
</evidence>
<dbReference type="GO" id="GO:0016020">
    <property type="term" value="C:membrane"/>
    <property type="evidence" value="ECO:0007669"/>
    <property type="project" value="UniProtKB-SubCell"/>
</dbReference>
<proteinExistence type="predicted"/>
<dbReference type="InterPro" id="IPR044878">
    <property type="entry name" value="UbiA_sf"/>
</dbReference>
<dbReference type="Gene3D" id="1.10.357.140">
    <property type="entry name" value="UbiA prenyltransferase"/>
    <property type="match status" value="1"/>
</dbReference>
<comment type="caution">
    <text evidence="5">The sequence shown here is derived from an EMBL/GenBank/DDBJ whole genome shotgun (WGS) entry which is preliminary data.</text>
</comment>
<reference evidence="5" key="2">
    <citation type="submission" date="2020-09" db="EMBL/GenBank/DDBJ databases">
        <authorList>
            <person name="Sun Q."/>
            <person name="Zhou Y."/>
        </authorList>
    </citation>
    <scope>NUCLEOTIDE SEQUENCE</scope>
    <source>
        <strain evidence="5">CGMCC 4.7403</strain>
    </source>
</reference>
<dbReference type="AlphaFoldDB" id="A0A919DCN3"/>
<keyword evidence="2" id="KW-0812">Transmembrane</keyword>
<evidence type="ECO:0000256" key="3">
    <source>
        <dbReference type="ARBA" id="ARBA00022989"/>
    </source>
</evidence>
<dbReference type="InterPro" id="IPR000537">
    <property type="entry name" value="UbiA_prenyltransferase"/>
</dbReference>
<accession>A0A919DCN3</accession>